<sequence>MSRDALAPDTEHNVVRSETSIDIDGFRKRELTGEIRFCSCGRPAMNIDEIPHRKYCDQR</sequence>
<keyword evidence="2" id="KW-1185">Reference proteome</keyword>
<dbReference type="EMBL" id="FOZS01000004">
    <property type="protein sequence ID" value="SFS98953.1"/>
    <property type="molecule type" value="Genomic_DNA"/>
</dbReference>
<gene>
    <name evidence="1" type="ORF">SAMN04488556_3732</name>
</gene>
<reference evidence="2" key="1">
    <citation type="submission" date="2016-10" db="EMBL/GenBank/DDBJ databases">
        <authorList>
            <person name="Varghese N."/>
            <person name="Submissions S."/>
        </authorList>
    </citation>
    <scope>NUCLEOTIDE SEQUENCE [LARGE SCALE GENOMIC DNA]</scope>
    <source>
        <strain evidence="2">DSM 22427</strain>
    </source>
</reference>
<name>A0A1I6UBZ5_9EURY</name>
<evidence type="ECO:0000313" key="2">
    <source>
        <dbReference type="Proteomes" id="UP000199199"/>
    </source>
</evidence>
<proteinExistence type="predicted"/>
<evidence type="ECO:0000313" key="1">
    <source>
        <dbReference type="EMBL" id="SFS98953.1"/>
    </source>
</evidence>
<organism evidence="1 2">
    <name type="scientific">Halostagnicola kamekurae</name>
    <dbReference type="NCBI Taxonomy" id="619731"/>
    <lineage>
        <taxon>Archaea</taxon>
        <taxon>Methanobacteriati</taxon>
        <taxon>Methanobacteriota</taxon>
        <taxon>Stenosarchaea group</taxon>
        <taxon>Halobacteria</taxon>
        <taxon>Halobacteriales</taxon>
        <taxon>Natrialbaceae</taxon>
        <taxon>Halostagnicola</taxon>
    </lineage>
</organism>
<dbReference type="Proteomes" id="UP000199199">
    <property type="component" value="Unassembled WGS sequence"/>
</dbReference>
<protein>
    <submittedName>
        <fullName evidence="1">Uncharacterized protein</fullName>
    </submittedName>
</protein>
<accession>A0A1I6UBZ5</accession>
<dbReference type="AlphaFoldDB" id="A0A1I6UBZ5"/>